<reference evidence="11 12" key="1">
    <citation type="submission" date="2019-09" db="EMBL/GenBank/DDBJ databases">
        <authorList>
            <person name="Ou C."/>
        </authorList>
    </citation>
    <scope>NUCLEOTIDE SEQUENCE [LARGE SCALE GENOMIC DNA]</scope>
    <source>
        <strain evidence="11">S2</strain>
        <tissue evidence="11">Leaf</tissue>
    </source>
</reference>
<dbReference type="GO" id="GO:0005576">
    <property type="term" value="C:extracellular region"/>
    <property type="evidence" value="ECO:0007669"/>
    <property type="project" value="UniProtKB-SubCell"/>
</dbReference>
<comment type="caution">
    <text evidence="11">The sequence shown here is derived from an EMBL/GenBank/DDBJ whole genome shotgun (WGS) entry which is preliminary data.</text>
</comment>
<dbReference type="PANTHER" id="PTHR47967:SF66">
    <property type="entry name" value="ASPARTIC PROTEINASE CDR1-RELATED"/>
    <property type="match status" value="1"/>
</dbReference>
<evidence type="ECO:0000256" key="6">
    <source>
        <dbReference type="ARBA" id="ARBA00022750"/>
    </source>
</evidence>
<evidence type="ECO:0000256" key="7">
    <source>
        <dbReference type="ARBA" id="ARBA00022801"/>
    </source>
</evidence>
<dbReference type="PROSITE" id="PS00141">
    <property type="entry name" value="ASP_PROTEASE"/>
    <property type="match status" value="1"/>
</dbReference>
<dbReference type="InterPro" id="IPR033121">
    <property type="entry name" value="PEPTIDASE_A1"/>
</dbReference>
<dbReference type="Pfam" id="PF14543">
    <property type="entry name" value="TAXi_N"/>
    <property type="match status" value="1"/>
</dbReference>
<keyword evidence="7" id="KW-0378">Hydrolase</keyword>
<evidence type="ECO:0000313" key="11">
    <source>
        <dbReference type="EMBL" id="KAB2595105.1"/>
    </source>
</evidence>
<dbReference type="SUPFAM" id="SSF50630">
    <property type="entry name" value="Acid proteases"/>
    <property type="match status" value="1"/>
</dbReference>
<dbReference type="FunFam" id="2.40.70.10:FF:000050">
    <property type="entry name" value="Aspartic proteinase CDR1"/>
    <property type="match status" value="1"/>
</dbReference>
<dbReference type="PANTHER" id="PTHR47967">
    <property type="entry name" value="OS07G0603500 PROTEIN-RELATED"/>
    <property type="match status" value="1"/>
</dbReference>
<evidence type="ECO:0000256" key="9">
    <source>
        <dbReference type="SAM" id="SignalP"/>
    </source>
</evidence>
<dbReference type="CDD" id="cd05476">
    <property type="entry name" value="pepsin_A_like_plant"/>
    <property type="match status" value="1"/>
</dbReference>
<dbReference type="EMBL" id="SMOL01000781">
    <property type="protein sequence ID" value="KAB2595105.1"/>
    <property type="molecule type" value="Genomic_DNA"/>
</dbReference>
<dbReference type="InterPro" id="IPR034161">
    <property type="entry name" value="Pepsin-like_plant"/>
</dbReference>
<evidence type="ECO:0000256" key="8">
    <source>
        <dbReference type="ARBA" id="ARBA00023180"/>
    </source>
</evidence>
<organism evidence="11 12">
    <name type="scientific">Pyrus ussuriensis x Pyrus communis</name>
    <dbReference type="NCBI Taxonomy" id="2448454"/>
    <lineage>
        <taxon>Eukaryota</taxon>
        <taxon>Viridiplantae</taxon>
        <taxon>Streptophyta</taxon>
        <taxon>Embryophyta</taxon>
        <taxon>Tracheophyta</taxon>
        <taxon>Spermatophyta</taxon>
        <taxon>Magnoliopsida</taxon>
        <taxon>eudicotyledons</taxon>
        <taxon>Gunneridae</taxon>
        <taxon>Pentapetalae</taxon>
        <taxon>rosids</taxon>
        <taxon>fabids</taxon>
        <taxon>Rosales</taxon>
        <taxon>Rosaceae</taxon>
        <taxon>Amygdaloideae</taxon>
        <taxon>Maleae</taxon>
        <taxon>Pyrus</taxon>
    </lineage>
</organism>
<dbReference type="InterPro" id="IPR021109">
    <property type="entry name" value="Peptidase_aspartic_dom_sf"/>
</dbReference>
<dbReference type="InterPro" id="IPR032799">
    <property type="entry name" value="TAXi_C"/>
</dbReference>
<evidence type="ECO:0000256" key="3">
    <source>
        <dbReference type="ARBA" id="ARBA00022525"/>
    </source>
</evidence>
<keyword evidence="5 9" id="KW-0732">Signal</keyword>
<feature type="domain" description="Peptidase A1" evidence="10">
    <location>
        <begin position="99"/>
        <end position="450"/>
    </location>
</feature>
<dbReference type="GO" id="GO:0004190">
    <property type="term" value="F:aspartic-type endopeptidase activity"/>
    <property type="evidence" value="ECO:0007669"/>
    <property type="project" value="UniProtKB-KW"/>
</dbReference>
<dbReference type="Pfam" id="PF14541">
    <property type="entry name" value="TAXi_C"/>
    <property type="match status" value="1"/>
</dbReference>
<dbReference type="InterPro" id="IPR032861">
    <property type="entry name" value="TAXi_N"/>
</dbReference>
<dbReference type="GO" id="GO:0006508">
    <property type="term" value="P:proteolysis"/>
    <property type="evidence" value="ECO:0007669"/>
    <property type="project" value="UniProtKB-KW"/>
</dbReference>
<comment type="subcellular location">
    <subcellularLocation>
        <location evidence="1">Secreted</location>
    </subcellularLocation>
</comment>
<keyword evidence="4" id="KW-0645">Protease</keyword>
<keyword evidence="8" id="KW-0325">Glycoprotein</keyword>
<keyword evidence="12" id="KW-1185">Reference proteome</keyword>
<reference evidence="11 12" key="3">
    <citation type="submission" date="2019-11" db="EMBL/GenBank/DDBJ databases">
        <title>A de novo genome assembly of a pear dwarfing rootstock.</title>
        <authorList>
            <person name="Wang F."/>
            <person name="Wang J."/>
            <person name="Li S."/>
            <person name="Zhang Y."/>
            <person name="Fang M."/>
            <person name="Ma L."/>
            <person name="Zhao Y."/>
            <person name="Jiang S."/>
        </authorList>
    </citation>
    <scope>NUCLEOTIDE SEQUENCE [LARGE SCALE GENOMIC DNA]</scope>
    <source>
        <strain evidence="11">S2</strain>
        <tissue evidence="11">Leaf</tissue>
    </source>
</reference>
<reference evidence="12" key="2">
    <citation type="submission" date="2019-10" db="EMBL/GenBank/DDBJ databases">
        <title>A de novo genome assembly of a pear dwarfing rootstock.</title>
        <authorList>
            <person name="Wang F."/>
            <person name="Wang J."/>
            <person name="Li S."/>
            <person name="Zhang Y."/>
            <person name="Fang M."/>
            <person name="Ma L."/>
            <person name="Zhao Y."/>
            <person name="Jiang S."/>
        </authorList>
    </citation>
    <scope>NUCLEOTIDE SEQUENCE [LARGE SCALE GENOMIC DNA]</scope>
</reference>
<feature type="chain" id="PRO_5024434309" evidence="9">
    <location>
        <begin position="24"/>
        <end position="457"/>
    </location>
</feature>
<proteinExistence type="inferred from homology"/>
<keyword evidence="3" id="KW-0964">Secreted</keyword>
<evidence type="ECO:0000256" key="2">
    <source>
        <dbReference type="ARBA" id="ARBA00007447"/>
    </source>
</evidence>
<keyword evidence="6" id="KW-0064">Aspartyl protease</keyword>
<dbReference type="FunFam" id="2.40.70.10:FF:000016">
    <property type="entry name" value="Probable aspartic protease At2g35615"/>
    <property type="match status" value="1"/>
</dbReference>
<name>A0A5N5EWG0_9ROSA</name>
<dbReference type="Proteomes" id="UP000327157">
    <property type="component" value="Chromosome 7"/>
</dbReference>
<evidence type="ECO:0000256" key="5">
    <source>
        <dbReference type="ARBA" id="ARBA00022729"/>
    </source>
</evidence>
<evidence type="ECO:0000313" key="12">
    <source>
        <dbReference type="Proteomes" id="UP000327157"/>
    </source>
</evidence>
<feature type="signal peptide" evidence="9">
    <location>
        <begin position="1"/>
        <end position="23"/>
    </location>
</feature>
<gene>
    <name evidence="11" type="ORF">D8674_030555</name>
</gene>
<dbReference type="PROSITE" id="PS51767">
    <property type="entry name" value="PEPTIDASE_A1"/>
    <property type="match status" value="1"/>
</dbReference>
<protein>
    <submittedName>
        <fullName evidence="11">Aspartic proteinase CDR1-like</fullName>
    </submittedName>
</protein>
<evidence type="ECO:0000259" key="10">
    <source>
        <dbReference type="PROSITE" id="PS51767"/>
    </source>
</evidence>
<evidence type="ECO:0000256" key="1">
    <source>
        <dbReference type="ARBA" id="ARBA00004613"/>
    </source>
</evidence>
<dbReference type="InterPro" id="IPR001969">
    <property type="entry name" value="Aspartic_peptidase_AS"/>
</dbReference>
<dbReference type="InterPro" id="IPR051708">
    <property type="entry name" value="Plant_Aspart_Prot_A1"/>
</dbReference>
<dbReference type="OrthoDB" id="1142277at2759"/>
<dbReference type="AlphaFoldDB" id="A0A5N5EWG0"/>
<accession>A0A5N5EWG0</accession>
<sequence>MEAIHSLFTIAFAIIFLPFLSLTEDDDHHHGIGFSLELIHRDSPSSPLYNPAESHWQRLSNALQRSHYRVTNHFGRKGSGLRATSPTGEAHLIYVAGEYLVNISIGTPPKTLIGIVDTGSDLTWTQCKPCKDCFKQKIPIFDPNSSSTYEPLSCLSKQCHLLSEGTCSNDKFCYYNYTYGDNSYTSGNLSVDTVTLASRTAGKAAVSIPNTIFGCGHHNGGIFSGTETGIVGLGSGAVSLISQIGKVVGRKSFSYCLVPSYELQFRSNLHSKQSSQSEIPSKMYFGGKVSGRDVVSTPVLSNGSQTYYYLELQGISVGDDYIKLEVSSPQSFKGNMIIDSGTTITALPTQLYESFESAIRKAIHLEVTRDPTGILLLCYKTKPEIKAPIVTVHFRGADVKLKSVNTFVRVREDVVCLAFSPTNDVGTYGNVAQMNFMVGFDLQERTLSFKATDCGTG</sequence>
<evidence type="ECO:0000256" key="4">
    <source>
        <dbReference type="ARBA" id="ARBA00022670"/>
    </source>
</evidence>
<dbReference type="Gene3D" id="2.40.70.10">
    <property type="entry name" value="Acid Proteases"/>
    <property type="match status" value="2"/>
</dbReference>
<comment type="similarity">
    <text evidence="2">Belongs to the peptidase A1 family.</text>
</comment>